<dbReference type="AlphaFoldDB" id="A0A4D6Y8E8"/>
<dbReference type="Gene3D" id="3.40.50.10950">
    <property type="match status" value="1"/>
</dbReference>
<dbReference type="NCBIfam" id="NF007233">
    <property type="entry name" value="PRK09653.1"/>
    <property type="match status" value="1"/>
</dbReference>
<evidence type="ECO:0000256" key="2">
    <source>
        <dbReference type="ARBA" id="ARBA00012707"/>
    </source>
</evidence>
<dbReference type="PANTHER" id="PTHR43356">
    <property type="entry name" value="PHOSPHATE ACETYLTRANSFERASE"/>
    <property type="match status" value="1"/>
</dbReference>
<dbReference type="EC" id="2.3.1.8" evidence="2"/>
<dbReference type="EMBL" id="CP032999">
    <property type="protein sequence ID" value="QCI25927.1"/>
    <property type="molecule type" value="Genomic_DNA"/>
</dbReference>
<dbReference type="SUPFAM" id="SSF53659">
    <property type="entry name" value="Isocitrate/Isopropylmalate dehydrogenase-like"/>
    <property type="match status" value="1"/>
</dbReference>
<dbReference type="InterPro" id="IPR042113">
    <property type="entry name" value="P_AcTrfase_dom1"/>
</dbReference>
<evidence type="ECO:0000259" key="7">
    <source>
        <dbReference type="Pfam" id="PF01515"/>
    </source>
</evidence>
<dbReference type="Pfam" id="PF13500">
    <property type="entry name" value="AAA_26"/>
    <property type="match status" value="1"/>
</dbReference>
<dbReference type="NCBIfam" id="TIGR00651">
    <property type="entry name" value="pta"/>
    <property type="match status" value="1"/>
</dbReference>
<organism evidence="8 9">
    <name type="scientific">Buchnera aphidicola</name>
    <name type="common">Sarucallis kahawaluokalani</name>
    <dbReference type="NCBI Taxonomy" id="1241878"/>
    <lineage>
        <taxon>Bacteria</taxon>
        <taxon>Pseudomonadati</taxon>
        <taxon>Pseudomonadota</taxon>
        <taxon>Gammaproteobacteria</taxon>
        <taxon>Enterobacterales</taxon>
        <taxon>Erwiniaceae</taxon>
        <taxon>Buchnera</taxon>
    </lineage>
</organism>
<dbReference type="Pfam" id="PF01515">
    <property type="entry name" value="PTA_PTB"/>
    <property type="match status" value="1"/>
</dbReference>
<evidence type="ECO:0000256" key="3">
    <source>
        <dbReference type="ARBA" id="ARBA00021528"/>
    </source>
</evidence>
<evidence type="ECO:0000313" key="9">
    <source>
        <dbReference type="Proteomes" id="UP000298685"/>
    </source>
</evidence>
<evidence type="ECO:0000313" key="8">
    <source>
        <dbReference type="EMBL" id="QCI25927.1"/>
    </source>
</evidence>
<dbReference type="InterPro" id="IPR004614">
    <property type="entry name" value="P_AcTrfase"/>
</dbReference>
<dbReference type="Proteomes" id="UP000298685">
    <property type="component" value="Chromosome"/>
</dbReference>
<evidence type="ECO:0000256" key="5">
    <source>
        <dbReference type="ARBA" id="ARBA00023315"/>
    </source>
</evidence>
<name>A0A4D6Y8E8_9GAMM</name>
<evidence type="ECO:0000256" key="4">
    <source>
        <dbReference type="ARBA" id="ARBA00022679"/>
    </source>
</evidence>
<dbReference type="GO" id="GO:0008959">
    <property type="term" value="F:phosphate acetyltransferase activity"/>
    <property type="evidence" value="ECO:0007669"/>
    <property type="project" value="UniProtKB-EC"/>
</dbReference>
<dbReference type="InterPro" id="IPR050500">
    <property type="entry name" value="Phos_Acetyltrans/Butyryltrans"/>
</dbReference>
<protein>
    <recommendedName>
        <fullName evidence="3">Phosphate acetyltransferase</fullName>
        <ecNumber evidence="2">2.3.1.8</ecNumber>
    </recommendedName>
    <alternativeName>
        <fullName evidence="6">Phosphotransacetylase</fullName>
    </alternativeName>
</protein>
<dbReference type="Gene3D" id="3.40.50.10750">
    <property type="entry name" value="Isocitrate/Isopropylmalate dehydrogenase-like"/>
    <property type="match status" value="1"/>
</dbReference>
<dbReference type="NCBIfam" id="NF004167">
    <property type="entry name" value="PRK05632.1"/>
    <property type="match status" value="1"/>
</dbReference>
<keyword evidence="5 8" id="KW-0012">Acyltransferase</keyword>
<accession>A0A4D6Y8E8</accession>
<dbReference type="InterPro" id="IPR042112">
    <property type="entry name" value="P_AcTrfase_dom2"/>
</dbReference>
<gene>
    <name evidence="8" type="ORF">D9V78_00630</name>
</gene>
<comment type="pathway">
    <text evidence="1">Metabolic intermediate biosynthesis; acetyl-CoA biosynthesis; acetyl-CoA from acetate: step 2/2.</text>
</comment>
<feature type="domain" description="Phosphate acetyl/butaryl transferase" evidence="7">
    <location>
        <begin position="361"/>
        <end position="682"/>
    </location>
</feature>
<evidence type="ECO:0000256" key="1">
    <source>
        <dbReference type="ARBA" id="ARBA00004989"/>
    </source>
</evidence>
<reference evidence="8 9" key="1">
    <citation type="submission" date="2018-10" db="EMBL/GenBank/DDBJ databases">
        <title>Comparative functional genomics of the obligate endosymbiont Buchnera aphidicola.</title>
        <authorList>
            <person name="Chong R.A."/>
        </authorList>
    </citation>
    <scope>NUCLEOTIDE SEQUENCE [LARGE SCALE GENOMIC DNA]</scope>
    <source>
        <strain evidence="8 9">Ska</strain>
    </source>
</reference>
<dbReference type="InterPro" id="IPR002505">
    <property type="entry name" value="PTA_PTB"/>
</dbReference>
<proteinExistence type="predicted"/>
<evidence type="ECO:0000256" key="6">
    <source>
        <dbReference type="ARBA" id="ARBA00031108"/>
    </source>
</evidence>
<sequence>MLIPLGKSVGLTTISLSLIKLLHQKNVIFFKPFLEKLYNIGDTSYILKRYYSISCIESIIDNIHIHPMKEKFVQKIVQDAVDLYYLYRNKYDIIFIEGVKSNQYNIHDLNIKFLQHIDAEIIFYDSGINFFLKDNFNYHKIYGIKNNILGVIKNFCNVSINFYNDLLFFRSHADCNDYRSINIPSAFTAYIPWNREIINFSIYKIFKLIKIKQFIKNKYQINLIDSFICYNHFLLHYSNNMHNTVLLIPFYVFLQQYDQLIYIILNTNGIHSIILTNCNQYDIEKIFILMQQIKYSIIFFYTECSFNSVVSTIHSFKIKILHKNARDIDVLLDYIIYHINRRLRSILYANTKKSIYFSPVMFQKYLIDTAKNLQRHILLPEGTEKRIIHAASILSNLNVARFTLLGDKNIIYYTAKQQGINLSNNIDIIDPKNLYKKYVEKFFILRAHKGITWQFAEECVQDNMVFGSLLLRDKSVDGIVCGVNYTTSHVIRTALQLIGMNNICNQKYNLLLSSAFFMLLPKTLLIYSDCAVNINPNAQQLFNIAYNAVNLAILFGIEPKIAMLSYSTGNSGTGHTVDKVREATILLKKIFPHFSIEGPIQYDAAINSNILSIKLPNSSLHDTANIFIFPDLNSGNITYKAVQQSLNISSIGPILQGLMQPVNDLSRGATISDILYTILVTIIQSKI</sequence>
<dbReference type="PANTHER" id="PTHR43356:SF3">
    <property type="entry name" value="PHOSPHATE ACETYLTRANSFERASE"/>
    <property type="match status" value="1"/>
</dbReference>
<keyword evidence="4 8" id="KW-0808">Transferase</keyword>